<name>A0A1Z4LLU6_9CYAN</name>
<feature type="transmembrane region" description="Helical" evidence="1">
    <location>
        <begin position="40"/>
        <end position="58"/>
    </location>
</feature>
<keyword evidence="1" id="KW-1133">Transmembrane helix</keyword>
<reference evidence="2 3" key="1">
    <citation type="submission" date="2017-06" db="EMBL/GenBank/DDBJ databases">
        <title>Genome sequencing of cyanobaciteial culture collection at National Institute for Environmental Studies (NIES).</title>
        <authorList>
            <person name="Hirose Y."/>
            <person name="Shimura Y."/>
            <person name="Fujisawa T."/>
            <person name="Nakamura Y."/>
            <person name="Kawachi M."/>
        </authorList>
    </citation>
    <scope>NUCLEOTIDE SEQUENCE [LARGE SCALE GENOMIC DNA]</scope>
    <source>
        <strain evidence="2 3">NIES-267</strain>
    </source>
</reference>
<dbReference type="Proteomes" id="UP000218418">
    <property type="component" value="Chromosome"/>
</dbReference>
<keyword evidence="1" id="KW-0812">Transmembrane</keyword>
<feature type="transmembrane region" description="Helical" evidence="1">
    <location>
        <begin position="122"/>
        <end position="139"/>
    </location>
</feature>
<keyword evidence="1" id="KW-0472">Membrane</keyword>
<protein>
    <submittedName>
        <fullName evidence="2">Uncharacterized protein</fullName>
    </submittedName>
</protein>
<accession>A0A1Z4LLU6</accession>
<evidence type="ECO:0000313" key="2">
    <source>
        <dbReference type="EMBL" id="BAY82221.1"/>
    </source>
</evidence>
<gene>
    <name evidence="2" type="ORF">NIES267_17000</name>
</gene>
<sequence>MRVLKYLSFLLMIVALFGFYQSSSLHLDTILYPEKAASENWWLSWGFFIVSFPAGFPSHKLEENSSEKDSEKIIFGSRWIEYVTLGLFAYGFIQYLFCWLRLFSVGGDSTLFDYWRIRGNSGATIPFYFMDVAIYYLVWRS</sequence>
<dbReference type="EMBL" id="AP018227">
    <property type="protein sequence ID" value="BAY82221.1"/>
    <property type="molecule type" value="Genomic_DNA"/>
</dbReference>
<feature type="transmembrane region" description="Helical" evidence="1">
    <location>
        <begin position="79"/>
        <end position="102"/>
    </location>
</feature>
<evidence type="ECO:0000313" key="3">
    <source>
        <dbReference type="Proteomes" id="UP000218418"/>
    </source>
</evidence>
<proteinExistence type="predicted"/>
<keyword evidence="3" id="KW-1185">Reference proteome</keyword>
<evidence type="ECO:0000256" key="1">
    <source>
        <dbReference type="SAM" id="Phobius"/>
    </source>
</evidence>
<dbReference type="AlphaFoldDB" id="A0A1Z4LLU6"/>
<organism evidence="2 3">
    <name type="scientific">Calothrix parasitica NIES-267</name>
    <dbReference type="NCBI Taxonomy" id="1973488"/>
    <lineage>
        <taxon>Bacteria</taxon>
        <taxon>Bacillati</taxon>
        <taxon>Cyanobacteriota</taxon>
        <taxon>Cyanophyceae</taxon>
        <taxon>Nostocales</taxon>
        <taxon>Calotrichaceae</taxon>
        <taxon>Calothrix</taxon>
    </lineage>
</organism>